<reference evidence="2" key="1">
    <citation type="journal article" date="2019" name="Int. J. Syst. Evol. Microbiol.">
        <title>The Global Catalogue of Microorganisms (GCM) 10K type strain sequencing project: providing services to taxonomists for standard genome sequencing and annotation.</title>
        <authorList>
            <consortium name="The Broad Institute Genomics Platform"/>
            <consortium name="The Broad Institute Genome Sequencing Center for Infectious Disease"/>
            <person name="Wu L."/>
            <person name="Ma J."/>
        </authorList>
    </citation>
    <scope>NUCLEOTIDE SEQUENCE [LARGE SCALE GENOMIC DNA]</scope>
    <source>
        <strain evidence="2">JCM 17460</strain>
    </source>
</reference>
<comment type="caution">
    <text evidence="1">The sequence shown here is derived from an EMBL/GenBank/DDBJ whole genome shotgun (WGS) entry which is preliminary data.</text>
</comment>
<gene>
    <name evidence="1" type="ORF">GCM10022263_20650</name>
</gene>
<keyword evidence="2" id="KW-1185">Reference proteome</keyword>
<dbReference type="Proteomes" id="UP001500301">
    <property type="component" value="Unassembled WGS sequence"/>
</dbReference>
<name>A0ABP6VFC8_9ACTN</name>
<dbReference type="RefSeq" id="WP_218232833.1">
    <property type="nucleotide sequence ID" value="NZ_BAABBB010000009.1"/>
</dbReference>
<evidence type="ECO:0008006" key="3">
    <source>
        <dbReference type="Google" id="ProtNLM"/>
    </source>
</evidence>
<sequence>MTGNASHGAATWAREPDGTVFIFLDESYSPFVAFAGVVVEESDAQRLESGIDKNFRRMRAWHQLSGLDSFDDFRKRGFHASANPPEVRFAFVAYLAEVLNFKSMIVYSDRSERPDLSDKKRSIIVLDRLARDILRKYRDRPKLVFYFESAQAMDPFVERVVRRAARAVGKRRQVVDVRFGTKRNPDLLAIPDYVLHIFGKWRVSADELPLSLDVYDNRVRSLATIAGSISMAKLLDRHEVIRRTSL</sequence>
<organism evidence="1 2">
    <name type="scientific">Nocardioides daeguensis</name>
    <dbReference type="NCBI Taxonomy" id="908359"/>
    <lineage>
        <taxon>Bacteria</taxon>
        <taxon>Bacillati</taxon>
        <taxon>Actinomycetota</taxon>
        <taxon>Actinomycetes</taxon>
        <taxon>Propionibacteriales</taxon>
        <taxon>Nocardioidaceae</taxon>
        <taxon>Nocardioides</taxon>
    </lineage>
</organism>
<protein>
    <recommendedName>
        <fullName evidence="3">DUF3800 domain-containing protein</fullName>
    </recommendedName>
</protein>
<dbReference type="EMBL" id="BAABBB010000009">
    <property type="protein sequence ID" value="GAA3531989.1"/>
    <property type="molecule type" value="Genomic_DNA"/>
</dbReference>
<evidence type="ECO:0000313" key="2">
    <source>
        <dbReference type="Proteomes" id="UP001500301"/>
    </source>
</evidence>
<accession>A0ABP6VFC8</accession>
<evidence type="ECO:0000313" key="1">
    <source>
        <dbReference type="EMBL" id="GAA3531989.1"/>
    </source>
</evidence>
<proteinExistence type="predicted"/>